<dbReference type="Pfam" id="PF00072">
    <property type="entry name" value="Response_reg"/>
    <property type="match status" value="1"/>
</dbReference>
<evidence type="ECO:0000256" key="2">
    <source>
        <dbReference type="ARBA" id="ARBA00023012"/>
    </source>
</evidence>
<keyword evidence="4 7" id="KW-0238">DNA-binding</keyword>
<evidence type="ECO:0000256" key="7">
    <source>
        <dbReference type="PROSITE-ProRule" id="PRU01091"/>
    </source>
</evidence>
<sequence>MFRILIVEDDAGIREILKKYLVAEGFEIEEAGTLYEMREKISQKSFDVVLLDIMLPDGYATSEIPEFRVEFPETGIIIISARDTDMDRIFGIELGADDYIVKPFNPREVVARVKAFIRRTRGESEVIRFRELEIYCDEYLVKLNGKKVDLTGKEFEILRLLAKNSNRVFSRDEILDKIWKDEFISDRVVDVHISSLRNKIGKDWIITVRGIGYKFSTKGTIK</sequence>
<proteinExistence type="predicted"/>
<evidence type="ECO:0000313" key="11">
    <source>
        <dbReference type="Proteomes" id="UP000671862"/>
    </source>
</evidence>
<protein>
    <submittedName>
        <fullName evidence="10">Response regulator transcription factor</fullName>
    </submittedName>
</protein>
<dbReference type="InterPro" id="IPR039420">
    <property type="entry name" value="WalR-like"/>
</dbReference>
<evidence type="ECO:0000256" key="4">
    <source>
        <dbReference type="ARBA" id="ARBA00023125"/>
    </source>
</evidence>
<dbReference type="PANTHER" id="PTHR48111">
    <property type="entry name" value="REGULATOR OF RPOS"/>
    <property type="match status" value="1"/>
</dbReference>
<evidence type="ECO:0000256" key="3">
    <source>
        <dbReference type="ARBA" id="ARBA00023015"/>
    </source>
</evidence>
<dbReference type="CDD" id="cd00383">
    <property type="entry name" value="trans_reg_C"/>
    <property type="match status" value="1"/>
</dbReference>
<dbReference type="PROSITE" id="PS50110">
    <property type="entry name" value="RESPONSE_REGULATORY"/>
    <property type="match status" value="1"/>
</dbReference>
<dbReference type="InterPro" id="IPR036388">
    <property type="entry name" value="WH-like_DNA-bd_sf"/>
</dbReference>
<dbReference type="Pfam" id="PF00486">
    <property type="entry name" value="Trans_reg_C"/>
    <property type="match status" value="1"/>
</dbReference>
<keyword evidence="3" id="KW-0805">Transcription regulation</keyword>
<dbReference type="Gene3D" id="3.40.50.2300">
    <property type="match status" value="1"/>
</dbReference>
<name>A0ABX7S9B4_9BACT</name>
<keyword evidence="11" id="KW-1185">Reference proteome</keyword>
<dbReference type="InterPro" id="IPR001867">
    <property type="entry name" value="OmpR/PhoB-type_DNA-bd"/>
</dbReference>
<organism evidence="10 11">
    <name type="scientific">Thermosipho ferrireducens</name>
    <dbReference type="NCBI Taxonomy" id="2571116"/>
    <lineage>
        <taxon>Bacteria</taxon>
        <taxon>Thermotogati</taxon>
        <taxon>Thermotogota</taxon>
        <taxon>Thermotogae</taxon>
        <taxon>Thermotogales</taxon>
        <taxon>Fervidobacteriaceae</taxon>
        <taxon>Thermosipho</taxon>
    </lineage>
</organism>
<dbReference type="PROSITE" id="PS51755">
    <property type="entry name" value="OMPR_PHOB"/>
    <property type="match status" value="1"/>
</dbReference>
<dbReference type="RefSeq" id="WP_207566507.1">
    <property type="nucleotide sequence ID" value="NZ_CP071446.1"/>
</dbReference>
<accession>A0ABX7S9B4</accession>
<reference evidence="10 11" key="1">
    <citation type="submission" date="2021-03" db="EMBL/GenBank/DDBJ databases">
        <title>Thermosipho ferrireducens sp.nov., an anaerobic thermophilic iron-reducing bacterium isolated from a deep-sea hydrothermal sulfide deposits.</title>
        <authorList>
            <person name="Zeng X."/>
            <person name="Chen Y."/>
            <person name="Shao Z."/>
        </authorList>
    </citation>
    <scope>NUCLEOTIDE SEQUENCE [LARGE SCALE GENOMIC DNA]</scope>
    <source>
        <strain evidence="10 11">JL129W03</strain>
    </source>
</reference>
<dbReference type="Gene3D" id="1.10.10.10">
    <property type="entry name" value="Winged helix-like DNA-binding domain superfamily/Winged helix DNA-binding domain"/>
    <property type="match status" value="1"/>
</dbReference>
<dbReference type="InterPro" id="IPR011006">
    <property type="entry name" value="CheY-like_superfamily"/>
</dbReference>
<dbReference type="Gene3D" id="6.10.250.690">
    <property type="match status" value="1"/>
</dbReference>
<evidence type="ECO:0000259" key="9">
    <source>
        <dbReference type="PROSITE" id="PS51755"/>
    </source>
</evidence>
<keyword evidence="2" id="KW-0902">Two-component regulatory system</keyword>
<keyword evidence="1 6" id="KW-0597">Phosphoprotein</keyword>
<dbReference type="InterPro" id="IPR001789">
    <property type="entry name" value="Sig_transdc_resp-reg_receiver"/>
</dbReference>
<dbReference type="EMBL" id="CP071446">
    <property type="protein sequence ID" value="QTA37785.1"/>
    <property type="molecule type" value="Genomic_DNA"/>
</dbReference>
<dbReference type="InterPro" id="IPR016032">
    <property type="entry name" value="Sig_transdc_resp-reg_C-effctor"/>
</dbReference>
<keyword evidence="5" id="KW-0804">Transcription</keyword>
<feature type="DNA-binding region" description="OmpR/PhoB-type" evidence="7">
    <location>
        <begin position="124"/>
        <end position="217"/>
    </location>
</feature>
<feature type="domain" description="Response regulatory" evidence="8">
    <location>
        <begin position="3"/>
        <end position="117"/>
    </location>
</feature>
<evidence type="ECO:0000313" key="10">
    <source>
        <dbReference type="EMBL" id="QTA37785.1"/>
    </source>
</evidence>
<feature type="domain" description="OmpR/PhoB-type" evidence="9">
    <location>
        <begin position="124"/>
        <end position="217"/>
    </location>
</feature>
<evidence type="ECO:0000256" key="6">
    <source>
        <dbReference type="PROSITE-ProRule" id="PRU00169"/>
    </source>
</evidence>
<dbReference type="SUPFAM" id="SSF52172">
    <property type="entry name" value="CheY-like"/>
    <property type="match status" value="1"/>
</dbReference>
<evidence type="ECO:0000256" key="5">
    <source>
        <dbReference type="ARBA" id="ARBA00023163"/>
    </source>
</evidence>
<evidence type="ECO:0000256" key="1">
    <source>
        <dbReference type="ARBA" id="ARBA00022553"/>
    </source>
</evidence>
<dbReference type="Proteomes" id="UP000671862">
    <property type="component" value="Chromosome"/>
</dbReference>
<dbReference type="SMART" id="SM00862">
    <property type="entry name" value="Trans_reg_C"/>
    <property type="match status" value="1"/>
</dbReference>
<dbReference type="PANTHER" id="PTHR48111:SF21">
    <property type="entry name" value="DNA-BINDING DUAL MASTER TRANSCRIPTIONAL REGULATOR RPAA"/>
    <property type="match status" value="1"/>
</dbReference>
<evidence type="ECO:0000259" key="8">
    <source>
        <dbReference type="PROSITE" id="PS50110"/>
    </source>
</evidence>
<dbReference type="SMART" id="SM00448">
    <property type="entry name" value="REC"/>
    <property type="match status" value="1"/>
</dbReference>
<feature type="modified residue" description="4-aspartylphosphate" evidence="6">
    <location>
        <position position="52"/>
    </location>
</feature>
<dbReference type="SUPFAM" id="SSF46894">
    <property type="entry name" value="C-terminal effector domain of the bipartite response regulators"/>
    <property type="match status" value="1"/>
</dbReference>
<gene>
    <name evidence="10" type="ORF">JYK00_08665</name>
</gene>